<evidence type="ECO:0000313" key="3">
    <source>
        <dbReference type="Proteomes" id="UP000198337"/>
    </source>
</evidence>
<dbReference type="InterPro" id="IPR029058">
    <property type="entry name" value="AB_hydrolase_fold"/>
</dbReference>
<dbReference type="PANTHER" id="PTHR43689:SF8">
    <property type="entry name" value="ALPHA_BETA-HYDROLASES SUPERFAMILY PROTEIN"/>
    <property type="match status" value="1"/>
</dbReference>
<reference evidence="2 3" key="1">
    <citation type="submission" date="2017-06" db="EMBL/GenBank/DDBJ databases">
        <authorList>
            <person name="Varghese N."/>
            <person name="Submissions S."/>
        </authorList>
    </citation>
    <scope>NUCLEOTIDE SEQUENCE [LARGE SCALE GENOMIC DNA]</scope>
    <source>
        <strain evidence="2 3">DSM 19840</strain>
    </source>
</reference>
<protein>
    <recommendedName>
        <fullName evidence="1">AB hydrolase-1 domain-containing protein</fullName>
    </recommendedName>
</protein>
<gene>
    <name evidence="2" type="ORF">SAMN04488009_1917</name>
</gene>
<accession>A0ABY1SGK5</accession>
<evidence type="ECO:0000313" key="2">
    <source>
        <dbReference type="EMBL" id="SNR46158.1"/>
    </source>
</evidence>
<comment type="caution">
    <text evidence="2">The sequence shown here is derived from an EMBL/GenBank/DDBJ whole genome shotgun (WGS) entry which is preliminary data.</text>
</comment>
<evidence type="ECO:0000259" key="1">
    <source>
        <dbReference type="Pfam" id="PF00561"/>
    </source>
</evidence>
<dbReference type="PANTHER" id="PTHR43689">
    <property type="entry name" value="HYDROLASE"/>
    <property type="match status" value="1"/>
</dbReference>
<name>A0ABY1SGK5_9FLAO</name>
<keyword evidence="3" id="KW-1185">Reference proteome</keyword>
<dbReference type="Pfam" id="PF00561">
    <property type="entry name" value="Abhydrolase_1"/>
    <property type="match status" value="1"/>
</dbReference>
<organism evidence="2 3">
    <name type="scientific">Maribacter sedimenticola</name>
    <dbReference type="NCBI Taxonomy" id="228956"/>
    <lineage>
        <taxon>Bacteria</taxon>
        <taxon>Pseudomonadati</taxon>
        <taxon>Bacteroidota</taxon>
        <taxon>Flavobacteriia</taxon>
        <taxon>Flavobacteriales</taxon>
        <taxon>Flavobacteriaceae</taxon>
        <taxon>Maribacter</taxon>
    </lineage>
</organism>
<dbReference type="Proteomes" id="UP000198337">
    <property type="component" value="Unassembled WGS sequence"/>
</dbReference>
<feature type="domain" description="AB hydrolase-1" evidence="1">
    <location>
        <begin position="32"/>
        <end position="138"/>
    </location>
</feature>
<sequence length="257" mass="29198">MIIMFTDCIAFTHLKQQINGSRFTPKTRLRHPVLLVHGFGSNRIGVGRSFINLAQHLYDNGFEVYSFDRLGHGESEGCFEQISVYDEIEQLHAMVDYVLSKYNRKVHVLGHSLGGMEAAKLAAQRPDVIASLTLWAPAAVFAHEIAEQGVIQGKSIEGAAEKGYFDFKGQKLGYKFIEEAKGFKPYEGLDNYDQPVFIHQGEKDDVVPMEYAKKYVACWKGNSKLYTYKNADHGWNVLEERESLIHRTVTDLLDLQY</sequence>
<dbReference type="Gene3D" id="3.40.50.1820">
    <property type="entry name" value="alpha/beta hydrolase"/>
    <property type="match status" value="1"/>
</dbReference>
<dbReference type="SUPFAM" id="SSF53474">
    <property type="entry name" value="alpha/beta-Hydrolases"/>
    <property type="match status" value="1"/>
</dbReference>
<proteinExistence type="predicted"/>
<dbReference type="EMBL" id="FZNV01000002">
    <property type="protein sequence ID" value="SNR46158.1"/>
    <property type="molecule type" value="Genomic_DNA"/>
</dbReference>
<dbReference type="InterPro" id="IPR000073">
    <property type="entry name" value="AB_hydrolase_1"/>
</dbReference>